<organism evidence="5 6">
    <name type="scientific">Actinacidiphila acididurans</name>
    <dbReference type="NCBI Taxonomy" id="2784346"/>
    <lineage>
        <taxon>Bacteria</taxon>
        <taxon>Bacillati</taxon>
        <taxon>Actinomycetota</taxon>
        <taxon>Actinomycetes</taxon>
        <taxon>Kitasatosporales</taxon>
        <taxon>Streptomycetaceae</taxon>
        <taxon>Actinacidiphila</taxon>
    </lineage>
</organism>
<comment type="caution">
    <text evidence="5">The sequence shown here is derived from an EMBL/GenBank/DDBJ whole genome shotgun (WGS) entry which is preliminary data.</text>
</comment>
<dbReference type="EMBL" id="JADKYB010000002">
    <property type="protein sequence ID" value="MBM9503794.1"/>
    <property type="molecule type" value="Genomic_DNA"/>
</dbReference>
<feature type="repeat" description="TPR" evidence="3">
    <location>
        <begin position="687"/>
        <end position="720"/>
    </location>
</feature>
<sequence>MARQRVSRQELNRRRRASGFVGRTGELSLFRDNLTRDPQDETFQYLFHVHGHAGVGKTSLLRQWEAAARNREAATAYVDDGVHSAVEAMEAVAVQLDRQGLPLKAFQELLATYRQRRHEAETAPAAPELTDPSGPAGPERRASTAGTVMAQAGLAGLGLVPGLGAVAGAMDPQQVAQQVTQGADRLRAAVGARLRSHDDVRLVVSPLRVLTPVFLQDLARAAEKRPWLVLFFDVFERTGPLLGEWLREVLVGEEHGELPLNVVAVLSGQGALDAAHWGDHRDLVCDVPLEVFTEDEARDLLAAHGITDEAVVEVVLRLTGRLPVLVDLLAQTRPGHPTDVEDPSDTAVDRFLKWITDPARRDAALACALPLQLDEDVYRAAVPDTAADQYAWLRGLPFVTGQGGRARYHDVVRTPMLRLQRTRSAARWQQQHLRLAAAYRRWREDREAALTPDTYGDDPDWREHRLGETYHLLCADPARAWPDALPDVVRACEQGTPALRRWAQLLTRAGQDAAHPPLLAWGRRLEAAAEDPVAAVTHLLTARDLTPTTRALAHAVRGRHHRAAARHDQALADCATALDLDPECVPALFGRGETLRLVRRYEEAAATLTRAIELDPTHSRAVGSLAMTHYALGRYEEALSGFTRAIALDPTYAWAFGSRALTHEALSRREDALADYGRAIELNPSYAWAYANRANTYQGMGRYEDALAAYGRAIELDGDYAWAYGSRAGTYRILGRYEDALADYGRAIELNPSYSWAYANRGSTYQEMGRYEDARVDLGRALSLDPDSPGLHHETAIVLRLLADPAEHDHWRTAADLYTARSSAEGHSGTSALGNLMVVRCATGDWPAAAHTLGRFLDRNPNSYHLREALDDLADLVEPFDLPADRLAPLRDRLNAAIAALAPPG</sequence>
<evidence type="ECO:0000256" key="1">
    <source>
        <dbReference type="ARBA" id="ARBA00022737"/>
    </source>
</evidence>
<evidence type="ECO:0000256" key="2">
    <source>
        <dbReference type="ARBA" id="ARBA00022803"/>
    </source>
</evidence>
<feature type="repeat" description="TPR" evidence="3">
    <location>
        <begin position="721"/>
        <end position="754"/>
    </location>
</feature>
<evidence type="ECO:0000313" key="5">
    <source>
        <dbReference type="EMBL" id="MBM9503794.1"/>
    </source>
</evidence>
<evidence type="ECO:0000256" key="3">
    <source>
        <dbReference type="PROSITE-ProRule" id="PRU00339"/>
    </source>
</evidence>
<accession>A0ABS2TKD5</accession>
<proteinExistence type="predicted"/>
<dbReference type="InterPro" id="IPR019734">
    <property type="entry name" value="TPR_rpt"/>
</dbReference>
<keyword evidence="1" id="KW-0677">Repeat</keyword>
<dbReference type="SUPFAM" id="SSF48452">
    <property type="entry name" value="TPR-like"/>
    <property type="match status" value="1"/>
</dbReference>
<dbReference type="Gene3D" id="1.25.40.10">
    <property type="entry name" value="Tetratricopeptide repeat domain"/>
    <property type="match status" value="3"/>
</dbReference>
<protein>
    <submittedName>
        <fullName evidence="5">Tetratricopeptide repeat protein</fullName>
    </submittedName>
</protein>
<dbReference type="InterPro" id="IPR050498">
    <property type="entry name" value="Ycf3"/>
</dbReference>
<feature type="repeat" description="TPR" evidence="3">
    <location>
        <begin position="619"/>
        <end position="652"/>
    </location>
</feature>
<dbReference type="PANTHER" id="PTHR44858">
    <property type="entry name" value="TETRATRICOPEPTIDE REPEAT PROTEIN 6"/>
    <property type="match status" value="1"/>
</dbReference>
<keyword evidence="6" id="KW-1185">Reference proteome</keyword>
<feature type="repeat" description="TPR" evidence="3">
    <location>
        <begin position="585"/>
        <end position="618"/>
    </location>
</feature>
<dbReference type="PROSITE" id="PS50293">
    <property type="entry name" value="TPR_REGION"/>
    <property type="match status" value="2"/>
</dbReference>
<feature type="repeat" description="TPR" evidence="3">
    <location>
        <begin position="653"/>
        <end position="686"/>
    </location>
</feature>
<name>A0ABS2TKD5_9ACTN</name>
<feature type="region of interest" description="Disordered" evidence="4">
    <location>
        <begin position="118"/>
        <end position="142"/>
    </location>
</feature>
<dbReference type="Proteomes" id="UP000749040">
    <property type="component" value="Unassembled WGS sequence"/>
</dbReference>
<gene>
    <name evidence="5" type="ORF">ITX44_04445</name>
</gene>
<evidence type="ECO:0000313" key="6">
    <source>
        <dbReference type="Proteomes" id="UP000749040"/>
    </source>
</evidence>
<dbReference type="InterPro" id="IPR011990">
    <property type="entry name" value="TPR-like_helical_dom_sf"/>
</dbReference>
<dbReference type="PANTHER" id="PTHR44858:SF1">
    <property type="entry name" value="UDP-N-ACETYLGLUCOSAMINE--PEPTIDE N-ACETYLGLUCOSAMINYLTRANSFERASE SPINDLY-RELATED"/>
    <property type="match status" value="1"/>
</dbReference>
<evidence type="ECO:0000256" key="4">
    <source>
        <dbReference type="SAM" id="MobiDB-lite"/>
    </source>
</evidence>
<dbReference type="SMART" id="SM00028">
    <property type="entry name" value="TPR"/>
    <property type="match status" value="7"/>
</dbReference>
<feature type="repeat" description="TPR" evidence="3">
    <location>
        <begin position="755"/>
        <end position="788"/>
    </location>
</feature>
<dbReference type="PROSITE" id="PS50005">
    <property type="entry name" value="TPR"/>
    <property type="match status" value="6"/>
</dbReference>
<dbReference type="Pfam" id="PF00515">
    <property type="entry name" value="TPR_1"/>
    <property type="match status" value="1"/>
</dbReference>
<dbReference type="Pfam" id="PF14559">
    <property type="entry name" value="TPR_19"/>
    <property type="match status" value="1"/>
</dbReference>
<dbReference type="Pfam" id="PF13414">
    <property type="entry name" value="TPR_11"/>
    <property type="match status" value="1"/>
</dbReference>
<reference evidence="5 6" key="1">
    <citation type="submission" date="2021-01" db="EMBL/GenBank/DDBJ databases">
        <title>Streptomyces acididurans sp. nov., isolated from a peat swamp forest soil.</title>
        <authorList>
            <person name="Chantavorakit T."/>
            <person name="Duangmal K."/>
        </authorList>
    </citation>
    <scope>NUCLEOTIDE SEQUENCE [LARGE SCALE GENOMIC DNA]</scope>
    <source>
        <strain evidence="5 6">KK5PA1</strain>
    </source>
</reference>
<dbReference type="RefSeq" id="WP_205355652.1">
    <property type="nucleotide sequence ID" value="NZ_JADKYB010000002.1"/>
</dbReference>
<keyword evidence="2 3" id="KW-0802">TPR repeat</keyword>